<comment type="similarity">
    <text evidence="1">Belongs to the peptidase S33 family.</text>
</comment>
<dbReference type="InterPro" id="IPR029058">
    <property type="entry name" value="AB_hydrolase_fold"/>
</dbReference>
<evidence type="ECO:0000256" key="2">
    <source>
        <dbReference type="ARBA" id="ARBA00022801"/>
    </source>
</evidence>
<comment type="caution">
    <text evidence="3">The sequence shown here is derived from an EMBL/GenBank/DDBJ whole genome shotgun (WGS) entry which is preliminary data.</text>
</comment>
<name>A0AAD5Q8Y8_PYTIN</name>
<dbReference type="SUPFAM" id="SSF53474">
    <property type="entry name" value="alpha/beta-Hydrolases"/>
    <property type="match status" value="1"/>
</dbReference>
<dbReference type="PANTHER" id="PTHR43248">
    <property type="entry name" value="2-SUCCINYL-6-HYDROXY-2,4-CYCLOHEXADIENE-1-CARBOXYLATE SYNTHASE"/>
    <property type="match status" value="1"/>
</dbReference>
<dbReference type="InterPro" id="IPR051601">
    <property type="entry name" value="Serine_prot/Carboxylest_S33"/>
</dbReference>
<accession>A0AAD5Q8Y8</accession>
<dbReference type="Proteomes" id="UP001209570">
    <property type="component" value="Unassembled WGS sequence"/>
</dbReference>
<sequence>MTLAASPELPRVNGWFPCSSTDDVAMYPSRPDFECAKVELPLCHDGVAGCNSTRLIEVFVKRKLARAGATSAAPKTIWFLEGGPGMSSVNLELAMLLLYAELDAAVNVYTMDHRGTGRSAFLDCDAAQARAEGSPGGAYIAFQELPACVRDALFEMDGQPAAFSVTSAARDVLALVELFRGNATHEQTALYGVSYGTYLVERVMHLAADHAPGLVQGFILDGVVDETDFYFARWNRNILAPSKRFLATCVDVPACPLRLEFRERVLEDVLRLYQDIDDSVASTGEPKDHAARRRRQCAAALSLTVDGGSMQLPPSYSLRTLFGVLVRDFAYRSLVFSLLARVHRCSREDLDELSFVMPPLMQQISDTYGSSASRSRRQRPWRLSWRLPRHHQSSPAHRRRVRQRLAAKYRLPTTTTSTTPTRQTPLRWSADPVHAASELLYNLIAFSELWPTPVPTEQQLLDEFLAGPFSELVDSVATYCLLTGKLHAETDERACRDAFASVQEQLGDLPVPAVETPFVYARDESWNRTAKVPAGASALMILGGLDFQTPSAFGSSEYHELGGDGQKMLVQFDFGVHGSGFVPTGADDVTRCGPTILASFVRELGDVARVDTSCLASVPAFEPSDDAFVEIIGEILLSAGLEAVEQY</sequence>
<keyword evidence="2" id="KW-0378">Hydrolase</keyword>
<gene>
    <name evidence="3" type="ORF">P43SY_005949</name>
</gene>
<evidence type="ECO:0000313" key="4">
    <source>
        <dbReference type="Proteomes" id="UP001209570"/>
    </source>
</evidence>
<dbReference type="Gene3D" id="3.40.50.1820">
    <property type="entry name" value="alpha/beta hydrolase"/>
    <property type="match status" value="1"/>
</dbReference>
<evidence type="ECO:0000313" key="3">
    <source>
        <dbReference type="EMBL" id="KAJ0397858.1"/>
    </source>
</evidence>
<dbReference type="GO" id="GO:0016787">
    <property type="term" value="F:hydrolase activity"/>
    <property type="evidence" value="ECO:0007669"/>
    <property type="project" value="UniProtKB-KW"/>
</dbReference>
<organism evidence="3 4">
    <name type="scientific">Pythium insidiosum</name>
    <name type="common">Pythiosis disease agent</name>
    <dbReference type="NCBI Taxonomy" id="114742"/>
    <lineage>
        <taxon>Eukaryota</taxon>
        <taxon>Sar</taxon>
        <taxon>Stramenopiles</taxon>
        <taxon>Oomycota</taxon>
        <taxon>Peronosporomycetes</taxon>
        <taxon>Pythiales</taxon>
        <taxon>Pythiaceae</taxon>
        <taxon>Pythium</taxon>
    </lineage>
</organism>
<evidence type="ECO:0000256" key="1">
    <source>
        <dbReference type="ARBA" id="ARBA00010088"/>
    </source>
</evidence>
<dbReference type="EMBL" id="JAKCXM010000235">
    <property type="protein sequence ID" value="KAJ0397858.1"/>
    <property type="molecule type" value="Genomic_DNA"/>
</dbReference>
<protein>
    <recommendedName>
        <fullName evidence="5">Serine protease family S33</fullName>
    </recommendedName>
</protein>
<dbReference type="AlphaFoldDB" id="A0AAD5Q8Y8"/>
<keyword evidence="4" id="KW-1185">Reference proteome</keyword>
<proteinExistence type="inferred from homology"/>
<reference evidence="3" key="1">
    <citation type="submission" date="2021-12" db="EMBL/GenBank/DDBJ databases">
        <title>Prjna785345.</title>
        <authorList>
            <person name="Rujirawat T."/>
            <person name="Krajaejun T."/>
        </authorList>
    </citation>
    <scope>NUCLEOTIDE SEQUENCE</scope>
    <source>
        <strain evidence="3">Pi057C3</strain>
    </source>
</reference>
<evidence type="ECO:0008006" key="5">
    <source>
        <dbReference type="Google" id="ProtNLM"/>
    </source>
</evidence>
<dbReference type="PANTHER" id="PTHR43248:SF3">
    <property type="entry name" value="AB HYDROLASE-1 DOMAIN-CONTAINING PROTEIN"/>
    <property type="match status" value="1"/>
</dbReference>